<reference evidence="4 5" key="1">
    <citation type="submission" date="2019-09" db="EMBL/GenBank/DDBJ databases">
        <title>Bird 10,000 Genomes (B10K) Project - Family phase.</title>
        <authorList>
            <person name="Zhang G."/>
        </authorList>
    </citation>
    <scope>NUCLEOTIDE SEQUENCE [LARGE SCALE GENOMIC DNA]</scope>
    <source>
        <strain evidence="4">OUT-0055</strain>
        <tissue evidence="4">Blood</tissue>
    </source>
</reference>
<evidence type="ECO:0000313" key="5">
    <source>
        <dbReference type="Proteomes" id="UP000518911"/>
    </source>
</evidence>
<proteinExistence type="predicted"/>
<feature type="coiled-coil region" evidence="2">
    <location>
        <begin position="124"/>
        <end position="158"/>
    </location>
</feature>
<feature type="region of interest" description="Disordered" evidence="3">
    <location>
        <begin position="1"/>
        <end position="62"/>
    </location>
</feature>
<comment type="caution">
    <text evidence="4">The sequence shown here is derived from an EMBL/GenBank/DDBJ whole genome shotgun (WGS) entry which is preliminary data.</text>
</comment>
<dbReference type="Proteomes" id="UP000518911">
    <property type="component" value="Unassembled WGS sequence"/>
</dbReference>
<dbReference type="InterPro" id="IPR051990">
    <property type="entry name" value="CCPG1/PBIP1"/>
</dbReference>
<evidence type="ECO:0000256" key="3">
    <source>
        <dbReference type="SAM" id="MobiDB-lite"/>
    </source>
</evidence>
<keyword evidence="1 2" id="KW-0175">Coiled coil</keyword>
<feature type="non-terminal residue" evidence="4">
    <location>
        <position position="1"/>
    </location>
</feature>
<organism evidence="4 5">
    <name type="scientific">Atlantisia rogersi</name>
    <name type="common">Inaccessible Island rail</name>
    <dbReference type="NCBI Taxonomy" id="2478892"/>
    <lineage>
        <taxon>Eukaryota</taxon>
        <taxon>Metazoa</taxon>
        <taxon>Chordata</taxon>
        <taxon>Craniata</taxon>
        <taxon>Vertebrata</taxon>
        <taxon>Euteleostomi</taxon>
        <taxon>Archelosauria</taxon>
        <taxon>Archosauria</taxon>
        <taxon>Dinosauria</taxon>
        <taxon>Saurischia</taxon>
        <taxon>Theropoda</taxon>
        <taxon>Coelurosauria</taxon>
        <taxon>Aves</taxon>
        <taxon>Neognathae</taxon>
        <taxon>Neoaves</taxon>
        <taxon>Gruiformes</taxon>
        <taxon>Rallidae</taxon>
        <taxon>Atlantisia</taxon>
    </lineage>
</organism>
<accession>A0A7L3WZW5</accession>
<evidence type="ECO:0000313" key="4">
    <source>
        <dbReference type="EMBL" id="NXV81633.1"/>
    </source>
</evidence>
<feature type="region of interest" description="Disordered" evidence="3">
    <location>
        <begin position="197"/>
        <end position="246"/>
    </location>
</feature>
<name>A0A7L3WZW5_9GRUI</name>
<feature type="region of interest" description="Disordered" evidence="3">
    <location>
        <begin position="91"/>
        <end position="123"/>
    </location>
</feature>
<feature type="compositionally biased region" description="Low complexity" evidence="3">
    <location>
        <begin position="94"/>
        <end position="105"/>
    </location>
</feature>
<feature type="non-terminal residue" evidence="4">
    <location>
        <position position="246"/>
    </location>
</feature>
<dbReference type="PANTHER" id="PTHR28638:SF1">
    <property type="entry name" value="PRE-B-CELL LEUKEMIA TRANSCRIPTION FACTOR-INTERACTING PROTEIN 1"/>
    <property type="match status" value="1"/>
</dbReference>
<dbReference type="AlphaFoldDB" id="A0A7L3WZW5"/>
<protein>
    <submittedName>
        <fullName evidence="4">PBIP1 protein</fullName>
    </submittedName>
</protein>
<dbReference type="PANTHER" id="PTHR28638">
    <property type="entry name" value="CELL CYCLE PROGRESSION PROTEIN 1"/>
    <property type="match status" value="1"/>
</dbReference>
<feature type="compositionally biased region" description="Acidic residues" evidence="3">
    <location>
        <begin position="16"/>
        <end position="25"/>
    </location>
</feature>
<evidence type="ECO:0000256" key="1">
    <source>
        <dbReference type="ARBA" id="ARBA00023054"/>
    </source>
</evidence>
<feature type="compositionally biased region" description="Basic and acidic residues" evidence="3">
    <location>
        <begin position="226"/>
        <end position="246"/>
    </location>
</feature>
<keyword evidence="5" id="KW-1185">Reference proteome</keyword>
<dbReference type="OrthoDB" id="8947092at2759"/>
<evidence type="ECO:0000256" key="2">
    <source>
        <dbReference type="SAM" id="Coils"/>
    </source>
</evidence>
<gene>
    <name evidence="4" type="primary">Pbxip1_1</name>
    <name evidence="4" type="ORF">ATLROG_R14638</name>
</gene>
<sequence>TPSSFPGMDKGTCGSTDDDDDDDDDITKGLRRRSGHEPPPGPPPPVSVPHRGPQGAGDEDGLNVSKYLLGALALVAVGLLIVSGEWGVPGEGWGSQEQGEGPGSSDSKPPTPPHAGDPQTLQSMSILLDKLAKENQEIRLMQAELQAHKEELLALLRKSEGEAAATSAQHQSLAAKNARLTAALEWESAALRRARAELDQLRAGGTPGSPPHLTDPKIGQPPSVDPKAHGEHAARRWDGSQHRGGV</sequence>
<dbReference type="EMBL" id="VZUJ01120541">
    <property type="protein sequence ID" value="NXV81633.1"/>
    <property type="molecule type" value="Genomic_DNA"/>
</dbReference>
<dbReference type="GO" id="GO:0016020">
    <property type="term" value="C:membrane"/>
    <property type="evidence" value="ECO:0007669"/>
    <property type="project" value="TreeGrafter"/>
</dbReference>
<feature type="compositionally biased region" description="Pro residues" evidence="3">
    <location>
        <begin position="37"/>
        <end position="47"/>
    </location>
</feature>